<feature type="region of interest" description="Disordered" evidence="1">
    <location>
        <begin position="1"/>
        <end position="37"/>
    </location>
</feature>
<feature type="compositionally biased region" description="Low complexity" evidence="1">
    <location>
        <begin position="1"/>
        <end position="14"/>
    </location>
</feature>
<accession>A0AAD4EW38</accession>
<keyword evidence="3" id="KW-1185">Reference proteome</keyword>
<evidence type="ECO:0000313" key="2">
    <source>
        <dbReference type="EMBL" id="KAG7288761.1"/>
    </source>
</evidence>
<organism evidence="2 3">
    <name type="scientific">Staphylotrichum longicolle</name>
    <dbReference type="NCBI Taxonomy" id="669026"/>
    <lineage>
        <taxon>Eukaryota</taxon>
        <taxon>Fungi</taxon>
        <taxon>Dikarya</taxon>
        <taxon>Ascomycota</taxon>
        <taxon>Pezizomycotina</taxon>
        <taxon>Sordariomycetes</taxon>
        <taxon>Sordariomycetidae</taxon>
        <taxon>Sordariales</taxon>
        <taxon>Chaetomiaceae</taxon>
        <taxon>Staphylotrichum</taxon>
    </lineage>
</organism>
<gene>
    <name evidence="2" type="ORF">NEMBOFW57_005118</name>
</gene>
<evidence type="ECO:0000256" key="1">
    <source>
        <dbReference type="SAM" id="MobiDB-lite"/>
    </source>
</evidence>
<feature type="compositionally biased region" description="Basic and acidic residues" evidence="1">
    <location>
        <begin position="182"/>
        <end position="193"/>
    </location>
</feature>
<feature type="compositionally biased region" description="Basic and acidic residues" evidence="1">
    <location>
        <begin position="109"/>
        <end position="123"/>
    </location>
</feature>
<sequence length="203" mass="21668">MSSSPSPSPSGQQQQPPPPQPPAEATTTPPLPTPNPITHNAALAMAVLCPIALLLPARGGRGKSLLQNLILGGGAVWAVDTLATDYTGKSVTARSAERWGSLLGIAPKSEEEKEAERKKKEEVGAGGFLGALPTERAARNKALMEAERKRRAEAEGRAYVPRGEGESKGLWERVWMGGEKEGWKERRLEESAGRWRAGRGMAG</sequence>
<dbReference type="EMBL" id="JAHCVI010000002">
    <property type="protein sequence ID" value="KAG7288761.1"/>
    <property type="molecule type" value="Genomic_DNA"/>
</dbReference>
<feature type="region of interest" description="Disordered" evidence="1">
    <location>
        <begin position="109"/>
        <end position="130"/>
    </location>
</feature>
<dbReference type="AlphaFoldDB" id="A0AAD4EW38"/>
<comment type="caution">
    <text evidence="2">The sequence shown here is derived from an EMBL/GenBank/DDBJ whole genome shotgun (WGS) entry which is preliminary data.</text>
</comment>
<protein>
    <recommendedName>
        <fullName evidence="4">Rhomboid family membrane protein</fullName>
    </recommendedName>
</protein>
<feature type="compositionally biased region" description="Low complexity" evidence="1">
    <location>
        <begin position="194"/>
        <end position="203"/>
    </location>
</feature>
<reference evidence="2" key="1">
    <citation type="submission" date="2023-02" db="EMBL/GenBank/DDBJ databases">
        <authorList>
            <person name="Palmer J.M."/>
        </authorList>
    </citation>
    <scope>NUCLEOTIDE SEQUENCE</scope>
    <source>
        <strain evidence="2">FW57</strain>
    </source>
</reference>
<dbReference type="Proteomes" id="UP001197093">
    <property type="component" value="Unassembled WGS sequence"/>
</dbReference>
<name>A0AAD4EW38_9PEZI</name>
<feature type="region of interest" description="Disordered" evidence="1">
    <location>
        <begin position="182"/>
        <end position="203"/>
    </location>
</feature>
<evidence type="ECO:0008006" key="4">
    <source>
        <dbReference type="Google" id="ProtNLM"/>
    </source>
</evidence>
<proteinExistence type="predicted"/>
<evidence type="ECO:0000313" key="3">
    <source>
        <dbReference type="Proteomes" id="UP001197093"/>
    </source>
</evidence>